<protein>
    <submittedName>
        <fullName evidence="2">Uncharacterized protein</fullName>
    </submittedName>
</protein>
<dbReference type="GeneID" id="64596342"/>
<dbReference type="Proteomes" id="UP000719766">
    <property type="component" value="Unassembled WGS sequence"/>
</dbReference>
<organism evidence="2 3">
    <name type="scientific">Suillus plorans</name>
    <dbReference type="NCBI Taxonomy" id="116603"/>
    <lineage>
        <taxon>Eukaryota</taxon>
        <taxon>Fungi</taxon>
        <taxon>Dikarya</taxon>
        <taxon>Basidiomycota</taxon>
        <taxon>Agaricomycotina</taxon>
        <taxon>Agaricomycetes</taxon>
        <taxon>Agaricomycetidae</taxon>
        <taxon>Boletales</taxon>
        <taxon>Suillineae</taxon>
        <taxon>Suillaceae</taxon>
        <taxon>Suillus</taxon>
    </lineage>
</organism>
<dbReference type="EMBL" id="JABBWE010000018">
    <property type="protein sequence ID" value="KAG1796713.1"/>
    <property type="molecule type" value="Genomic_DNA"/>
</dbReference>
<proteinExistence type="predicted"/>
<keyword evidence="3" id="KW-1185">Reference proteome</keyword>
<keyword evidence="1" id="KW-0812">Transmembrane</keyword>
<dbReference type="AlphaFoldDB" id="A0A9P7DJZ6"/>
<evidence type="ECO:0000313" key="3">
    <source>
        <dbReference type="Proteomes" id="UP000719766"/>
    </source>
</evidence>
<feature type="transmembrane region" description="Helical" evidence="1">
    <location>
        <begin position="12"/>
        <end position="32"/>
    </location>
</feature>
<dbReference type="RefSeq" id="XP_041162070.1">
    <property type="nucleotide sequence ID" value="XM_041302578.1"/>
</dbReference>
<keyword evidence="1" id="KW-1133">Transmembrane helix</keyword>
<gene>
    <name evidence="2" type="ORF">HD556DRAFT_1359504</name>
</gene>
<reference evidence="2" key="1">
    <citation type="journal article" date="2020" name="New Phytol.">
        <title>Comparative genomics reveals dynamic genome evolution in host specialist ectomycorrhizal fungi.</title>
        <authorList>
            <person name="Lofgren L.A."/>
            <person name="Nguyen N.H."/>
            <person name="Vilgalys R."/>
            <person name="Ruytinx J."/>
            <person name="Liao H.L."/>
            <person name="Branco S."/>
            <person name="Kuo A."/>
            <person name="LaButti K."/>
            <person name="Lipzen A."/>
            <person name="Andreopoulos W."/>
            <person name="Pangilinan J."/>
            <person name="Riley R."/>
            <person name="Hundley H."/>
            <person name="Na H."/>
            <person name="Barry K."/>
            <person name="Grigoriev I.V."/>
            <person name="Stajich J.E."/>
            <person name="Kennedy P.G."/>
        </authorList>
    </citation>
    <scope>NUCLEOTIDE SEQUENCE</scope>
    <source>
        <strain evidence="2">S12</strain>
    </source>
</reference>
<evidence type="ECO:0000256" key="1">
    <source>
        <dbReference type="SAM" id="Phobius"/>
    </source>
</evidence>
<comment type="caution">
    <text evidence="2">The sequence shown here is derived from an EMBL/GenBank/DDBJ whole genome shotgun (WGS) entry which is preliminary data.</text>
</comment>
<accession>A0A9P7DJZ6</accession>
<keyword evidence="1" id="KW-0472">Membrane</keyword>
<name>A0A9P7DJZ6_9AGAM</name>
<sequence length="76" mass="8246">MSVPVSNFSFQMSSIVLVMSSIPCIGAVLFMLTKLADRSAVIVRKSNSVSCVVRDGVNSHEPVKVPRTMQHADPNK</sequence>
<evidence type="ECO:0000313" key="2">
    <source>
        <dbReference type="EMBL" id="KAG1796713.1"/>
    </source>
</evidence>